<name>A0A941IUI4_9ACTN</name>
<proteinExistence type="predicted"/>
<keyword evidence="4" id="KW-1185">Reference proteome</keyword>
<evidence type="ECO:0000313" key="3">
    <source>
        <dbReference type="EMBL" id="MBR7837538.1"/>
    </source>
</evidence>
<dbReference type="RefSeq" id="WP_212532005.1">
    <property type="nucleotide sequence ID" value="NZ_JAGSOG010000211.1"/>
</dbReference>
<protein>
    <recommendedName>
        <fullName evidence="2">DUF5919 domain-containing protein</fullName>
    </recommendedName>
</protein>
<dbReference type="AlphaFoldDB" id="A0A941IUI4"/>
<comment type="caution">
    <text evidence="3">The sequence shown here is derived from an EMBL/GenBank/DDBJ whole genome shotgun (WGS) entry which is preliminary data.</text>
</comment>
<gene>
    <name evidence="3" type="ORF">KDL01_29940</name>
</gene>
<dbReference type="SUPFAM" id="SSF56024">
    <property type="entry name" value="Phospholipase D/nuclease"/>
    <property type="match status" value="1"/>
</dbReference>
<dbReference type="Pfam" id="PF19319">
    <property type="entry name" value="DUF5919"/>
    <property type="match status" value="1"/>
</dbReference>
<organism evidence="3 4">
    <name type="scientific">Actinospica durhamensis</name>
    <dbReference type="NCBI Taxonomy" id="1508375"/>
    <lineage>
        <taxon>Bacteria</taxon>
        <taxon>Bacillati</taxon>
        <taxon>Actinomycetota</taxon>
        <taxon>Actinomycetes</taxon>
        <taxon>Catenulisporales</taxon>
        <taxon>Actinospicaceae</taxon>
        <taxon>Actinospica</taxon>
    </lineage>
</organism>
<feature type="domain" description="DUF5919" evidence="2">
    <location>
        <begin position="490"/>
        <end position="579"/>
    </location>
</feature>
<dbReference type="InterPro" id="IPR045697">
    <property type="entry name" value="DUF5919"/>
</dbReference>
<sequence>MATFGWMIRLARWYTRKPKLVGFSALAVLIVGLAVASVVTGFTHGFWPNLLLNAAGDMLGGMVILLMIEPIVSRAAVQIRQHPHLDFRLFAQRIPLADREILVLDTYSGLFDAVNGPRAAAYLRDAARRGVKIKILLMSPATDASRLREAQLATANPGLQIDALLHDNIALLSRLENELRAGDESADGESDYSAGPARGSGETAETGQYVVVPGYAQAVDEDSLGEQLPLLSAPAVPSAATALGADATNAANPPIPVQRTEVPAVAATVATPVAAGNFELRLYAAAAPFTLYARDETLLFALLPAYQQAHDAPQLEISRGSQTGSQITETFNELWREARPVSRLAPIRLSDDADARPMLVRNVIVNANSYYVSNRIDAALEARPDQHFWPGLSGGEESEAEVVPPGSALGDQLEFAYRRKYGRVLPPAGPRFVLMRPARHGAVPKDRTVEFDRLPLGQILGWLAEARRSVRILDTSSILIGQDGDEAEAQAFVAAALAALGNGATVRILLLAPTTSAALERAQEIRDPRFNLKVERNIERLRFLGAQLPGHGIEPERLQVRLYDQLPVISVHQIDDRVMAGFLPYRRRSSLTSQYESQRHSDLGEFAVDQFQRLWDRARPLSGLRYLTVWTSPTLPGTRLLIRAWRVRRVWYVASERVEDLMAQAQRTGAAGSGQQVRAAIEEVVQSVFRLSDPVDEATHREVWDEFARIYSSSDPGVPVRALLADVI</sequence>
<feature type="region of interest" description="Disordered" evidence="1">
    <location>
        <begin position="181"/>
        <end position="203"/>
    </location>
</feature>
<evidence type="ECO:0000259" key="2">
    <source>
        <dbReference type="Pfam" id="PF19319"/>
    </source>
</evidence>
<evidence type="ECO:0000256" key="1">
    <source>
        <dbReference type="SAM" id="MobiDB-lite"/>
    </source>
</evidence>
<dbReference type="Proteomes" id="UP000675781">
    <property type="component" value="Unassembled WGS sequence"/>
</dbReference>
<evidence type="ECO:0000313" key="4">
    <source>
        <dbReference type="Proteomes" id="UP000675781"/>
    </source>
</evidence>
<dbReference type="EMBL" id="JAGSOG010000211">
    <property type="protein sequence ID" value="MBR7837538.1"/>
    <property type="molecule type" value="Genomic_DNA"/>
</dbReference>
<accession>A0A941IUI4</accession>
<reference evidence="3" key="1">
    <citation type="submission" date="2021-04" db="EMBL/GenBank/DDBJ databases">
        <title>Genome based classification of Actinospica acidithermotolerans sp. nov., an actinobacterium isolated from an Indonesian hot spring.</title>
        <authorList>
            <person name="Kusuma A.B."/>
            <person name="Putra K.E."/>
            <person name="Nafisah S."/>
            <person name="Loh J."/>
            <person name="Nouioui I."/>
            <person name="Goodfellow M."/>
        </authorList>
    </citation>
    <scope>NUCLEOTIDE SEQUENCE</scope>
    <source>
        <strain evidence="3">CSCA 57</strain>
    </source>
</reference>